<sequence length="72" mass="7595">MRACCKPQCQGQGADATYDGLHVVFPKSGYESANAFAAPSNLAPSPVRSMPFSCAGPIRRGPRHRCAVTRSG</sequence>
<name>A0A484V7S5_9ZZZZ</name>
<accession>A0A484V7S5</accession>
<reference evidence="1" key="1">
    <citation type="submission" date="2019-03" db="EMBL/GenBank/DDBJ databases">
        <authorList>
            <person name="Danneels B."/>
        </authorList>
    </citation>
    <scope>NUCLEOTIDE SEQUENCE</scope>
</reference>
<protein>
    <submittedName>
        <fullName evidence="1">Uncharacterized protein</fullName>
    </submittedName>
</protein>
<organism evidence="1">
    <name type="scientific">plant metagenome</name>
    <dbReference type="NCBI Taxonomy" id="1297885"/>
    <lineage>
        <taxon>unclassified sequences</taxon>
        <taxon>metagenomes</taxon>
        <taxon>organismal metagenomes</taxon>
    </lineage>
</organism>
<dbReference type="AlphaFoldDB" id="A0A484V7S5"/>
<dbReference type="EMBL" id="CAADIO010000038">
    <property type="protein sequence ID" value="VFR94193.1"/>
    <property type="molecule type" value="Genomic_DNA"/>
</dbReference>
<gene>
    <name evidence="1" type="ORF">RAN3_1984</name>
</gene>
<proteinExistence type="predicted"/>
<evidence type="ECO:0000313" key="1">
    <source>
        <dbReference type="EMBL" id="VFR94193.1"/>
    </source>
</evidence>